<dbReference type="EC" id="2.7.13.3" evidence="2"/>
<feature type="transmembrane region" description="Helical" evidence="4">
    <location>
        <begin position="6"/>
        <end position="25"/>
    </location>
</feature>
<keyword evidence="3" id="KW-0597">Phosphoprotein</keyword>
<evidence type="ECO:0000256" key="2">
    <source>
        <dbReference type="ARBA" id="ARBA00012438"/>
    </source>
</evidence>
<keyword evidence="4" id="KW-0472">Membrane</keyword>
<dbReference type="CDD" id="cd00075">
    <property type="entry name" value="HATPase"/>
    <property type="match status" value="1"/>
</dbReference>
<dbReference type="GO" id="GO:0000155">
    <property type="term" value="F:phosphorelay sensor kinase activity"/>
    <property type="evidence" value="ECO:0007669"/>
    <property type="project" value="InterPro"/>
</dbReference>
<proteinExistence type="predicted"/>
<dbReference type="InterPro" id="IPR036097">
    <property type="entry name" value="HisK_dim/P_sf"/>
</dbReference>
<dbReference type="Pfam" id="PF02518">
    <property type="entry name" value="HATPase_c"/>
    <property type="match status" value="1"/>
</dbReference>
<sequence length="468" mass="52682">MIEESGFFALYLFYGLVFFTIGSAITSRDLRFSDLKVARILWILALFAYSHGLNEWLELFMQMNDEHLQGEYYRYWILGKLLLLGLSFGFLLWFGFKLLLLDRLARPAWRRLISAGIFLAVASFVFSHLHESPFRYELYLRNFIALPASAMAGFGFVRYSATVTALSRRGARNLKNAGFAILLYGIFAGAFPSGMKIFGMPVEICRALAAFVVLHSIMQALQIFDVERKAKIEESLKRFAKSEKMFSLGKLSAGIAHEINNPLTNVSISVELLEKDLKPLAQFESKLQPRIDAIKRNIDRASKIAGELLFFSHNRETELMPVNLNEVIQHTFELIGNRRNHYDFQLELKDLPDIEGIPWKIEEVLLNLLMNAMEATAQGKRIRVGTGVEERMVCCTVVDEGSGISENDLKFIYDPFFTTKGPGTGTGLGLSICFGIMELHGGEIRITSAPGEGTTVKLLFPVPEGSRS</sequence>
<dbReference type="Gene3D" id="3.30.565.10">
    <property type="entry name" value="Histidine kinase-like ATPase, C-terminal domain"/>
    <property type="match status" value="1"/>
</dbReference>
<feature type="transmembrane region" description="Helical" evidence="4">
    <location>
        <begin position="108"/>
        <end position="126"/>
    </location>
</feature>
<keyword evidence="6" id="KW-0808">Transferase</keyword>
<dbReference type="Proteomes" id="UP000057158">
    <property type="component" value="Chromosome"/>
</dbReference>
<feature type="transmembrane region" description="Helical" evidence="4">
    <location>
        <begin position="138"/>
        <end position="157"/>
    </location>
</feature>
<dbReference type="SMART" id="SM00388">
    <property type="entry name" value="HisKA"/>
    <property type="match status" value="1"/>
</dbReference>
<dbReference type="CDD" id="cd00082">
    <property type="entry name" value="HisKA"/>
    <property type="match status" value="1"/>
</dbReference>
<keyword evidence="4" id="KW-0812">Transmembrane</keyword>
<protein>
    <recommendedName>
        <fullName evidence="2">histidine kinase</fullName>
        <ecNumber evidence="2">2.7.13.3</ecNumber>
    </recommendedName>
</protein>
<evidence type="ECO:0000313" key="7">
    <source>
        <dbReference type="Proteomes" id="UP000057158"/>
    </source>
</evidence>
<dbReference type="InterPro" id="IPR004358">
    <property type="entry name" value="Sig_transdc_His_kin-like_C"/>
</dbReference>
<dbReference type="SUPFAM" id="SSF55874">
    <property type="entry name" value="ATPase domain of HSP90 chaperone/DNA topoisomerase II/histidine kinase"/>
    <property type="match status" value="1"/>
</dbReference>
<feature type="transmembrane region" description="Helical" evidence="4">
    <location>
        <begin position="37"/>
        <end position="53"/>
    </location>
</feature>
<evidence type="ECO:0000313" key="6">
    <source>
        <dbReference type="EMBL" id="ALC14930.1"/>
    </source>
</evidence>
<gene>
    <name evidence="6" type="ORF">DSOUD_0130</name>
</gene>
<dbReference type="InterPro" id="IPR005467">
    <property type="entry name" value="His_kinase_dom"/>
</dbReference>
<dbReference type="EMBL" id="CP010802">
    <property type="protein sequence ID" value="ALC14930.1"/>
    <property type="molecule type" value="Genomic_DNA"/>
</dbReference>
<dbReference type="KEGG" id="des:DSOUD_0130"/>
<dbReference type="OrthoDB" id="5400993at2"/>
<keyword evidence="4" id="KW-1133">Transmembrane helix</keyword>
<dbReference type="PRINTS" id="PR00344">
    <property type="entry name" value="BCTRLSENSOR"/>
</dbReference>
<feature type="transmembrane region" description="Helical" evidence="4">
    <location>
        <begin position="177"/>
        <end position="195"/>
    </location>
</feature>
<dbReference type="Pfam" id="PF00512">
    <property type="entry name" value="HisKA"/>
    <property type="match status" value="1"/>
</dbReference>
<feature type="transmembrane region" description="Helical" evidence="4">
    <location>
        <begin position="73"/>
        <end position="96"/>
    </location>
</feature>
<accession>A0A0M4D6J2</accession>
<dbReference type="PANTHER" id="PTHR43065">
    <property type="entry name" value="SENSOR HISTIDINE KINASE"/>
    <property type="match status" value="1"/>
</dbReference>
<dbReference type="STRING" id="1603606.DSOUD_0130"/>
<dbReference type="Gene3D" id="1.10.287.130">
    <property type="match status" value="1"/>
</dbReference>
<keyword evidence="6" id="KW-0418">Kinase</keyword>
<dbReference type="AlphaFoldDB" id="A0A0M4D6J2"/>
<keyword evidence="7" id="KW-1185">Reference proteome</keyword>
<dbReference type="InterPro" id="IPR036890">
    <property type="entry name" value="HATPase_C_sf"/>
</dbReference>
<dbReference type="PROSITE" id="PS50109">
    <property type="entry name" value="HIS_KIN"/>
    <property type="match status" value="1"/>
</dbReference>
<comment type="catalytic activity">
    <reaction evidence="1">
        <text>ATP + protein L-histidine = ADP + protein N-phospho-L-histidine.</text>
        <dbReference type="EC" id="2.7.13.3"/>
    </reaction>
</comment>
<dbReference type="PANTHER" id="PTHR43065:SF42">
    <property type="entry name" value="TWO-COMPONENT SENSOR PPRA"/>
    <property type="match status" value="1"/>
</dbReference>
<feature type="domain" description="Histidine kinase" evidence="5">
    <location>
        <begin position="254"/>
        <end position="464"/>
    </location>
</feature>
<dbReference type="RefSeq" id="WP_053549183.1">
    <property type="nucleotide sequence ID" value="NZ_CP010802.1"/>
</dbReference>
<evidence type="ECO:0000259" key="5">
    <source>
        <dbReference type="PROSITE" id="PS50109"/>
    </source>
</evidence>
<dbReference type="InterPro" id="IPR003661">
    <property type="entry name" value="HisK_dim/P_dom"/>
</dbReference>
<organism evidence="6 7">
    <name type="scientific">Desulfuromonas soudanensis</name>
    <dbReference type="NCBI Taxonomy" id="1603606"/>
    <lineage>
        <taxon>Bacteria</taxon>
        <taxon>Pseudomonadati</taxon>
        <taxon>Thermodesulfobacteriota</taxon>
        <taxon>Desulfuromonadia</taxon>
        <taxon>Desulfuromonadales</taxon>
        <taxon>Desulfuromonadaceae</taxon>
        <taxon>Desulfuromonas</taxon>
    </lineage>
</organism>
<dbReference type="SUPFAM" id="SSF47384">
    <property type="entry name" value="Homodimeric domain of signal transducing histidine kinase"/>
    <property type="match status" value="1"/>
</dbReference>
<evidence type="ECO:0000256" key="1">
    <source>
        <dbReference type="ARBA" id="ARBA00000085"/>
    </source>
</evidence>
<evidence type="ECO:0000256" key="4">
    <source>
        <dbReference type="SAM" id="Phobius"/>
    </source>
</evidence>
<dbReference type="InterPro" id="IPR003594">
    <property type="entry name" value="HATPase_dom"/>
</dbReference>
<dbReference type="PATRIC" id="fig|1603606.3.peg.148"/>
<reference evidence="6 7" key="1">
    <citation type="submission" date="2015-07" db="EMBL/GenBank/DDBJ databases">
        <title>Isolation and Genomic Characterization of a Novel Halophilic Metal-Reducing Deltaproteobacterium from the Deep Subsurface.</title>
        <authorList>
            <person name="Badalamenti J.P."/>
            <person name="Summers Z.M."/>
            <person name="Gralnick J.A."/>
            <person name="Bond D.R."/>
        </authorList>
    </citation>
    <scope>NUCLEOTIDE SEQUENCE [LARGE SCALE GENOMIC DNA]</scope>
    <source>
        <strain evidence="6 7">WTL</strain>
    </source>
</reference>
<name>A0A0M4D6J2_9BACT</name>
<evidence type="ECO:0000256" key="3">
    <source>
        <dbReference type="ARBA" id="ARBA00022553"/>
    </source>
</evidence>
<dbReference type="SMART" id="SM00387">
    <property type="entry name" value="HATPase_c"/>
    <property type="match status" value="1"/>
</dbReference>